<feature type="transmembrane region" description="Helical" evidence="7">
    <location>
        <begin position="264"/>
        <end position="284"/>
    </location>
</feature>
<feature type="transmembrane region" description="Helical" evidence="7">
    <location>
        <begin position="187"/>
        <end position="207"/>
    </location>
</feature>
<evidence type="ECO:0000256" key="3">
    <source>
        <dbReference type="ARBA" id="ARBA00022475"/>
    </source>
</evidence>
<gene>
    <name evidence="9" type="ORF">OHV25_37315</name>
</gene>
<reference evidence="9" key="1">
    <citation type="submission" date="2022-10" db="EMBL/GenBank/DDBJ databases">
        <title>The complete genomes of actinobacterial strains from the NBC collection.</title>
        <authorList>
            <person name="Joergensen T.S."/>
            <person name="Alvarez Arevalo M."/>
            <person name="Sterndorff E.B."/>
            <person name="Faurdal D."/>
            <person name="Vuksanovic O."/>
            <person name="Mourched A.-S."/>
            <person name="Charusanti P."/>
            <person name="Shaw S."/>
            <person name="Blin K."/>
            <person name="Weber T."/>
        </authorList>
    </citation>
    <scope>NUCLEOTIDE SEQUENCE</scope>
    <source>
        <strain evidence="9">NBC_00060</strain>
    </source>
</reference>
<evidence type="ECO:0000313" key="9">
    <source>
        <dbReference type="EMBL" id="WTU44841.1"/>
    </source>
</evidence>
<evidence type="ECO:0000256" key="5">
    <source>
        <dbReference type="ARBA" id="ARBA00022989"/>
    </source>
</evidence>
<evidence type="ECO:0000256" key="7">
    <source>
        <dbReference type="SAM" id="Phobius"/>
    </source>
</evidence>
<feature type="transmembrane region" description="Helical" evidence="7">
    <location>
        <begin position="527"/>
        <end position="544"/>
    </location>
</feature>
<dbReference type="Pfam" id="PF03176">
    <property type="entry name" value="MMPL"/>
    <property type="match status" value="2"/>
</dbReference>
<dbReference type="InterPro" id="IPR050545">
    <property type="entry name" value="Mycobact_MmpL"/>
</dbReference>
<feature type="transmembrane region" description="Helical" evidence="7">
    <location>
        <begin position="664"/>
        <end position="686"/>
    </location>
</feature>
<dbReference type="PANTHER" id="PTHR33406:SF11">
    <property type="entry name" value="MEMBRANE PROTEIN SCO6666-RELATED"/>
    <property type="match status" value="1"/>
</dbReference>
<evidence type="ECO:0000256" key="4">
    <source>
        <dbReference type="ARBA" id="ARBA00022692"/>
    </source>
</evidence>
<dbReference type="SUPFAM" id="SSF82866">
    <property type="entry name" value="Multidrug efflux transporter AcrB transmembrane domain"/>
    <property type="match status" value="2"/>
</dbReference>
<dbReference type="PANTHER" id="PTHR33406">
    <property type="entry name" value="MEMBRANE PROTEIN MJ1562-RELATED"/>
    <property type="match status" value="1"/>
</dbReference>
<dbReference type="AlphaFoldDB" id="A0AAU2HB92"/>
<dbReference type="Gene3D" id="1.20.1640.10">
    <property type="entry name" value="Multidrug efflux transporter AcrB transmembrane domain"/>
    <property type="match status" value="2"/>
</dbReference>
<keyword evidence="6 7" id="KW-0472">Membrane</keyword>
<feature type="transmembrane region" description="Helical" evidence="7">
    <location>
        <begin position="357"/>
        <end position="376"/>
    </location>
</feature>
<keyword evidence="5 7" id="KW-1133">Transmembrane helix</keyword>
<keyword evidence="3" id="KW-1003">Cell membrane</keyword>
<feature type="transmembrane region" description="Helical" evidence="7">
    <location>
        <begin position="639"/>
        <end position="658"/>
    </location>
</feature>
<evidence type="ECO:0000256" key="6">
    <source>
        <dbReference type="ARBA" id="ARBA00023136"/>
    </source>
</evidence>
<feature type="transmembrane region" description="Helical" evidence="7">
    <location>
        <begin position="556"/>
        <end position="574"/>
    </location>
</feature>
<keyword evidence="4 7" id="KW-0812">Transmembrane</keyword>
<evidence type="ECO:0000256" key="1">
    <source>
        <dbReference type="ARBA" id="ARBA00004651"/>
    </source>
</evidence>
<name>A0AAU2HB92_9ACTN</name>
<sequence>MVLFAICLWGLLAALYAGGIGGRLSPETLTPASAESLRADSVLASRFGAGDPHLVLLAEAPGSVDEPLAAKSGRDLTHTLAADPRTAWVRGYWPYRLQEFRSPDRRHALVLVRFRGDERAVRSAGDDAIARYTGTVGPLRVAAAGETAVLSETERLSKRGLLRAEIVTVPLVLLILLWTFRSAFVALIPMVVGILAVVTTTALLRLLTNVASVSVFALNVTTALGFGLAVDYSLLLVSRYREELARGNAPGPAMEAMVRTAGRAVGFSGATVAVALCTLLVFPLPLVRSVAYGGVLVVLASAVGALLLVPALLVLLGERVNRWDVFAWLRRRRSPEPHEVSKGGWFRLAEWVAKRPAAVTVGVLVLLVLLAAPSALTRFGLYGDKLLPESSPVTQTSRELRGAFETTTSGAPSVVLPGLSARRSAKSLDAYARRLSLVAGVRQVDTATGAYRGGRRSARATAQSARFSTDTDTDAWLSIVPTMKDALTPEGSRLAERIRRVPAPVPALVGGPGARLSDTEQALVDRLPLAVIFAACATALLLLAYTRSVLIPLKALLLNALSLMATFGILVAVFQEGWLGPRFGTPAVGVTDVIAPLMFSVAFGLSMDYEVFLLSRIVEEHHRGSPTSIAVATGLQHSGRLFTSAAVVFATVMASLALSDLLHLKVVGTGLAVAVLLDCTVIRAFLVPAVMQLAGQANWWLPKAWRAAPRARGDAARRAALQGR</sequence>
<dbReference type="InterPro" id="IPR004869">
    <property type="entry name" value="MMPL_dom"/>
</dbReference>
<proteinExistence type="inferred from homology"/>
<protein>
    <submittedName>
        <fullName evidence="9">MMPL family transporter</fullName>
    </submittedName>
</protein>
<evidence type="ECO:0000256" key="2">
    <source>
        <dbReference type="ARBA" id="ARBA00010157"/>
    </source>
</evidence>
<feature type="domain" description="Membrane transport protein MMPL" evidence="8">
    <location>
        <begin position="29"/>
        <end position="358"/>
    </location>
</feature>
<evidence type="ECO:0000259" key="8">
    <source>
        <dbReference type="Pfam" id="PF03176"/>
    </source>
</evidence>
<comment type="similarity">
    <text evidence="2">Belongs to the resistance-nodulation-cell division (RND) (TC 2.A.6) family. MmpL subfamily.</text>
</comment>
<feature type="transmembrane region" description="Helical" evidence="7">
    <location>
        <begin position="594"/>
        <end position="618"/>
    </location>
</feature>
<feature type="transmembrane region" description="Helical" evidence="7">
    <location>
        <begin position="213"/>
        <end position="237"/>
    </location>
</feature>
<comment type="subcellular location">
    <subcellularLocation>
        <location evidence="1">Cell membrane</location>
        <topology evidence="1">Multi-pass membrane protein</topology>
    </subcellularLocation>
</comment>
<feature type="transmembrane region" description="Helical" evidence="7">
    <location>
        <begin position="290"/>
        <end position="316"/>
    </location>
</feature>
<feature type="domain" description="Membrane transport protein MMPL" evidence="8">
    <location>
        <begin position="386"/>
        <end position="702"/>
    </location>
</feature>
<dbReference type="GO" id="GO:0005886">
    <property type="term" value="C:plasma membrane"/>
    <property type="evidence" value="ECO:0007669"/>
    <property type="project" value="UniProtKB-SubCell"/>
</dbReference>
<organism evidence="9">
    <name type="scientific">Streptomyces sp. NBC_00060</name>
    <dbReference type="NCBI Taxonomy" id="2975636"/>
    <lineage>
        <taxon>Bacteria</taxon>
        <taxon>Bacillati</taxon>
        <taxon>Actinomycetota</taxon>
        <taxon>Actinomycetes</taxon>
        <taxon>Kitasatosporales</taxon>
        <taxon>Streptomycetaceae</taxon>
        <taxon>Streptomyces</taxon>
    </lineage>
</organism>
<feature type="transmembrane region" description="Helical" evidence="7">
    <location>
        <begin position="160"/>
        <end position="180"/>
    </location>
</feature>
<accession>A0AAU2HB92</accession>
<dbReference type="EMBL" id="CP108253">
    <property type="protein sequence ID" value="WTU44841.1"/>
    <property type="molecule type" value="Genomic_DNA"/>
</dbReference>